<gene>
    <name evidence="1" type="ORF">R545_26020</name>
</gene>
<evidence type="ECO:0000313" key="1">
    <source>
        <dbReference type="EMBL" id="OSG79126.1"/>
    </source>
</evidence>
<reference evidence="1" key="1">
    <citation type="submission" date="2017-03" db="EMBL/GenBank/DDBJ databases">
        <title>Salmonella serotype comparative study.</title>
        <authorList>
            <person name="Liao J."/>
        </authorList>
    </citation>
    <scope>NUCLEOTIDE SEQUENCE [LARGE SCALE GENOMIC DNA]</scope>
    <source>
        <strain evidence="1">NY_FSL S10-1123</strain>
    </source>
</reference>
<organism evidence="1">
    <name type="scientific">Salmonella enterica subsp. diarizonae serovar Rough:r:z</name>
    <dbReference type="NCBI Taxonomy" id="1974321"/>
    <lineage>
        <taxon>Bacteria</taxon>
        <taxon>Pseudomonadati</taxon>
        <taxon>Pseudomonadota</taxon>
        <taxon>Gammaproteobacteria</taxon>
        <taxon>Enterobacterales</taxon>
        <taxon>Enterobacteriaceae</taxon>
        <taxon>Salmonella</taxon>
    </lineage>
</organism>
<protein>
    <submittedName>
        <fullName evidence="1">Uncharacterized protein</fullName>
    </submittedName>
</protein>
<dbReference type="EMBL" id="NBRZ01000046">
    <property type="protein sequence ID" value="OSG79126.1"/>
    <property type="molecule type" value="Genomic_DNA"/>
</dbReference>
<proteinExistence type="predicted"/>
<name>A0A7Z0Y0B7_SALDZ</name>
<comment type="caution">
    <text evidence="1">The sequence shown here is derived from an EMBL/GenBank/DDBJ whole genome shotgun (WGS) entry which is preliminary data.</text>
</comment>
<dbReference type="Proteomes" id="UP000868516">
    <property type="component" value="Unassembled WGS sequence"/>
</dbReference>
<accession>A0A7Z0Y0B7</accession>
<feature type="non-terminal residue" evidence="1">
    <location>
        <position position="81"/>
    </location>
</feature>
<dbReference type="AlphaFoldDB" id="A0A7Z0Y0B7"/>
<sequence length="81" mass="8746">MCGSPNQTDLAVPGLTEARWLEANNVVAVWGGSLLPGADSARIAVLRKLKRCAVSAIVLVYDGELRQAMQGDLIVRQLNER</sequence>